<keyword evidence="4 8" id="KW-0479">Metal-binding</keyword>
<evidence type="ECO:0000259" key="9">
    <source>
        <dbReference type="Pfam" id="PF01850"/>
    </source>
</evidence>
<dbReference type="GO" id="GO:0016787">
    <property type="term" value="F:hydrolase activity"/>
    <property type="evidence" value="ECO:0007669"/>
    <property type="project" value="UniProtKB-KW"/>
</dbReference>
<feature type="domain" description="PIN" evidence="9">
    <location>
        <begin position="10"/>
        <end position="123"/>
    </location>
</feature>
<feature type="binding site" evidence="8">
    <location>
        <position position="12"/>
    </location>
    <ligand>
        <name>Mg(2+)</name>
        <dbReference type="ChEBI" id="CHEBI:18420"/>
    </ligand>
</feature>
<dbReference type="EMBL" id="LIBJ01000065">
    <property type="protein sequence ID" value="KRO48731.1"/>
    <property type="molecule type" value="Genomic_DNA"/>
</dbReference>
<keyword evidence="3 8" id="KW-0540">Nuclease</keyword>
<proteinExistence type="inferred from homology"/>
<feature type="binding site" evidence="8">
    <location>
        <position position="101"/>
    </location>
    <ligand>
        <name>Mg(2+)</name>
        <dbReference type="ChEBI" id="CHEBI:18420"/>
    </ligand>
</feature>
<dbReference type="GO" id="GO:0000287">
    <property type="term" value="F:magnesium ion binding"/>
    <property type="evidence" value="ECO:0007669"/>
    <property type="project" value="UniProtKB-UniRule"/>
</dbReference>
<evidence type="ECO:0000313" key="11">
    <source>
        <dbReference type="Proteomes" id="UP000051017"/>
    </source>
</evidence>
<evidence type="ECO:0000256" key="6">
    <source>
        <dbReference type="ARBA" id="ARBA00022842"/>
    </source>
</evidence>
<accession>A0A0R2QHZ1</accession>
<keyword evidence="2 8" id="KW-1277">Toxin-antitoxin system</keyword>
<dbReference type="AlphaFoldDB" id="A0A0R2QHZ1"/>
<dbReference type="SUPFAM" id="SSF88723">
    <property type="entry name" value="PIN domain-like"/>
    <property type="match status" value="1"/>
</dbReference>
<protein>
    <recommendedName>
        <fullName evidence="8">Ribonuclease VapC</fullName>
        <shortName evidence="8">RNase VapC</shortName>
        <ecNumber evidence="8">3.1.-.-</ecNumber>
    </recommendedName>
    <alternativeName>
        <fullName evidence="8">Toxin VapC</fullName>
    </alternativeName>
</protein>
<name>A0A0R2QHZ1_9ACTN</name>
<evidence type="ECO:0000256" key="4">
    <source>
        <dbReference type="ARBA" id="ARBA00022723"/>
    </source>
</evidence>
<comment type="function">
    <text evidence="8">Toxic component of a toxin-antitoxin (TA) system. An RNase.</text>
</comment>
<evidence type="ECO:0000256" key="8">
    <source>
        <dbReference type="HAMAP-Rule" id="MF_00265"/>
    </source>
</evidence>
<dbReference type="PANTHER" id="PTHR33653:SF1">
    <property type="entry name" value="RIBONUCLEASE VAPC2"/>
    <property type="match status" value="1"/>
</dbReference>
<keyword evidence="8" id="KW-0800">Toxin</keyword>
<gene>
    <name evidence="8" type="primary">vapC</name>
    <name evidence="10" type="ORF">ABR75_05340</name>
</gene>
<keyword evidence="5 8" id="KW-0378">Hydrolase</keyword>
<dbReference type="Proteomes" id="UP000051017">
    <property type="component" value="Unassembled WGS sequence"/>
</dbReference>
<evidence type="ECO:0000313" key="10">
    <source>
        <dbReference type="EMBL" id="KRO48731.1"/>
    </source>
</evidence>
<comment type="similarity">
    <text evidence="7 8">Belongs to the PINc/VapC protein family.</text>
</comment>
<sequence length="133" mass="14823">MGWHKVTRGLLDTNIFISRETRRPLDVASMPDEISVSVITLAELQHGIYKAANLEQKKIRMATYQHAATLEALEITIEVANIWAGLRASLRGGKRQITENDLWIAATAIQQGIPLVTQDSAFEGLHDLETIFV</sequence>
<dbReference type="GO" id="GO:0004540">
    <property type="term" value="F:RNA nuclease activity"/>
    <property type="evidence" value="ECO:0007669"/>
    <property type="project" value="InterPro"/>
</dbReference>
<reference evidence="10 11" key="1">
    <citation type="submission" date="2015-10" db="EMBL/GenBank/DDBJ databases">
        <title>Metagenome-Assembled Genomes uncover a global brackish microbiome.</title>
        <authorList>
            <person name="Hugerth L.W."/>
            <person name="Larsson J."/>
            <person name="Alneberg J."/>
            <person name="Lindh M.V."/>
            <person name="Legrand C."/>
            <person name="Pinhassi J."/>
            <person name="Andersson A.F."/>
        </authorList>
    </citation>
    <scope>NUCLEOTIDE SEQUENCE [LARGE SCALE GENOMIC DNA]</scope>
    <source>
        <strain evidence="10">BACL6 MAG-120924-bin43</strain>
    </source>
</reference>
<comment type="cofactor">
    <cofactor evidence="1 8">
        <name>Mg(2+)</name>
        <dbReference type="ChEBI" id="CHEBI:18420"/>
    </cofactor>
</comment>
<dbReference type="Pfam" id="PF01850">
    <property type="entry name" value="PIN"/>
    <property type="match status" value="1"/>
</dbReference>
<dbReference type="InterPro" id="IPR050556">
    <property type="entry name" value="Type_II_TA_system_RNase"/>
</dbReference>
<dbReference type="EC" id="3.1.-.-" evidence="8"/>
<dbReference type="PANTHER" id="PTHR33653">
    <property type="entry name" value="RIBONUCLEASE VAPC2"/>
    <property type="match status" value="1"/>
</dbReference>
<comment type="caution">
    <text evidence="10">The sequence shown here is derived from an EMBL/GenBank/DDBJ whole genome shotgun (WGS) entry which is preliminary data.</text>
</comment>
<dbReference type="InterPro" id="IPR022907">
    <property type="entry name" value="VapC_family"/>
</dbReference>
<evidence type="ECO:0000256" key="1">
    <source>
        <dbReference type="ARBA" id="ARBA00001946"/>
    </source>
</evidence>
<evidence type="ECO:0000256" key="7">
    <source>
        <dbReference type="ARBA" id="ARBA00038093"/>
    </source>
</evidence>
<organism evidence="10 11">
    <name type="scientific">Acidimicrobiia bacterium BACL6 MAG-120924-bin43</name>
    <dbReference type="NCBI Taxonomy" id="1655583"/>
    <lineage>
        <taxon>Bacteria</taxon>
        <taxon>Bacillati</taxon>
        <taxon>Actinomycetota</taxon>
        <taxon>Acidimicrobiia</taxon>
        <taxon>acIV cluster</taxon>
    </lineage>
</organism>
<evidence type="ECO:0000256" key="3">
    <source>
        <dbReference type="ARBA" id="ARBA00022722"/>
    </source>
</evidence>
<dbReference type="GO" id="GO:0090729">
    <property type="term" value="F:toxin activity"/>
    <property type="evidence" value="ECO:0007669"/>
    <property type="project" value="UniProtKB-KW"/>
</dbReference>
<keyword evidence="6 8" id="KW-0460">Magnesium</keyword>
<dbReference type="HAMAP" id="MF_00265">
    <property type="entry name" value="VapC_Nob1"/>
    <property type="match status" value="1"/>
</dbReference>
<dbReference type="Gene3D" id="3.40.50.1010">
    <property type="entry name" value="5'-nuclease"/>
    <property type="match status" value="1"/>
</dbReference>
<evidence type="ECO:0000256" key="2">
    <source>
        <dbReference type="ARBA" id="ARBA00022649"/>
    </source>
</evidence>
<dbReference type="InterPro" id="IPR029060">
    <property type="entry name" value="PIN-like_dom_sf"/>
</dbReference>
<evidence type="ECO:0000256" key="5">
    <source>
        <dbReference type="ARBA" id="ARBA00022801"/>
    </source>
</evidence>
<dbReference type="InterPro" id="IPR002716">
    <property type="entry name" value="PIN_dom"/>
</dbReference>